<evidence type="ECO:0000313" key="1">
    <source>
        <dbReference type="EMBL" id="SVA93561.1"/>
    </source>
</evidence>
<accession>A0A381ZX47</accession>
<name>A0A381ZX47_9ZZZZ</name>
<dbReference type="AlphaFoldDB" id="A0A381ZX47"/>
<organism evidence="1">
    <name type="scientific">marine metagenome</name>
    <dbReference type="NCBI Taxonomy" id="408172"/>
    <lineage>
        <taxon>unclassified sequences</taxon>
        <taxon>metagenomes</taxon>
        <taxon>ecological metagenomes</taxon>
    </lineage>
</organism>
<reference evidence="1" key="1">
    <citation type="submission" date="2018-05" db="EMBL/GenBank/DDBJ databases">
        <authorList>
            <person name="Lanie J.A."/>
            <person name="Ng W.-L."/>
            <person name="Kazmierczak K.M."/>
            <person name="Andrzejewski T.M."/>
            <person name="Davidsen T.M."/>
            <person name="Wayne K.J."/>
            <person name="Tettelin H."/>
            <person name="Glass J.I."/>
            <person name="Rusch D."/>
            <person name="Podicherti R."/>
            <person name="Tsui H.-C.T."/>
            <person name="Winkler M.E."/>
        </authorList>
    </citation>
    <scope>NUCLEOTIDE SEQUENCE</scope>
</reference>
<feature type="non-terminal residue" evidence="1">
    <location>
        <position position="24"/>
    </location>
</feature>
<feature type="non-terminal residue" evidence="1">
    <location>
        <position position="1"/>
    </location>
</feature>
<proteinExistence type="predicted"/>
<gene>
    <name evidence="1" type="ORF">METZ01_LOCUS146415</name>
</gene>
<sequence length="24" mass="2793">MPFYNTTPLAEQESLWKATLLPEL</sequence>
<dbReference type="EMBL" id="UINC01022928">
    <property type="protein sequence ID" value="SVA93561.1"/>
    <property type="molecule type" value="Genomic_DNA"/>
</dbReference>
<protein>
    <submittedName>
        <fullName evidence="1">Uncharacterized protein</fullName>
    </submittedName>
</protein>